<reference evidence="5" key="1">
    <citation type="journal article" date="2019" name="Int. J. Syst. Evol. Microbiol.">
        <title>The Global Catalogue of Microorganisms (GCM) 10K type strain sequencing project: providing services to taxonomists for standard genome sequencing and annotation.</title>
        <authorList>
            <consortium name="The Broad Institute Genomics Platform"/>
            <consortium name="The Broad Institute Genome Sequencing Center for Infectious Disease"/>
            <person name="Wu L."/>
            <person name="Ma J."/>
        </authorList>
    </citation>
    <scope>NUCLEOTIDE SEQUENCE [LARGE SCALE GENOMIC DNA]</scope>
    <source>
        <strain evidence="5">JCM 31202</strain>
    </source>
</reference>
<keyword evidence="2" id="KW-1133">Transmembrane helix</keyword>
<keyword evidence="3" id="KW-0732">Signal</keyword>
<keyword evidence="5" id="KW-1185">Reference proteome</keyword>
<keyword evidence="2" id="KW-0472">Membrane</keyword>
<evidence type="ECO:0000313" key="4">
    <source>
        <dbReference type="EMBL" id="MFD0901820.1"/>
    </source>
</evidence>
<dbReference type="Proteomes" id="UP001596972">
    <property type="component" value="Unassembled WGS sequence"/>
</dbReference>
<organism evidence="4 5">
    <name type="scientific">Actinomadura sediminis</name>
    <dbReference type="NCBI Taxonomy" id="1038904"/>
    <lineage>
        <taxon>Bacteria</taxon>
        <taxon>Bacillati</taxon>
        <taxon>Actinomycetota</taxon>
        <taxon>Actinomycetes</taxon>
        <taxon>Streptosporangiales</taxon>
        <taxon>Thermomonosporaceae</taxon>
        <taxon>Actinomadura</taxon>
    </lineage>
</organism>
<protein>
    <submittedName>
        <fullName evidence="4">DUF6463 family protein</fullName>
    </submittedName>
</protein>
<evidence type="ECO:0000256" key="3">
    <source>
        <dbReference type="SAM" id="SignalP"/>
    </source>
</evidence>
<feature type="transmembrane region" description="Helical" evidence="2">
    <location>
        <begin position="55"/>
        <end position="77"/>
    </location>
</feature>
<dbReference type="InterPro" id="IPR045590">
    <property type="entry name" value="DUF6463"/>
</dbReference>
<sequence>MSALARWTPRLIIATALLHFGWAFAQPNAWADIAGDGFVRTAVDTDAPGYFEREASIWFMSAGIALLAIGTLTRHVLRATGRLPAQVGWYLLALGVPMCAIYFPVTGSWALLIIGLLALYAARRPAPADRRRDAQEPRAPLAEDRGTGVNIGGSSDGSSAVGP</sequence>
<dbReference type="RefSeq" id="WP_378299031.1">
    <property type="nucleotide sequence ID" value="NZ_JBHTJA010000026.1"/>
</dbReference>
<evidence type="ECO:0000313" key="5">
    <source>
        <dbReference type="Proteomes" id="UP001596972"/>
    </source>
</evidence>
<feature type="transmembrane region" description="Helical" evidence="2">
    <location>
        <begin position="89"/>
        <end position="122"/>
    </location>
</feature>
<feature type="chain" id="PRO_5046125639" evidence="3">
    <location>
        <begin position="26"/>
        <end position="163"/>
    </location>
</feature>
<gene>
    <name evidence="4" type="ORF">ACFQ11_15580</name>
</gene>
<keyword evidence="2" id="KW-0812">Transmembrane</keyword>
<name>A0ABW3EQA4_9ACTN</name>
<feature type="signal peptide" evidence="3">
    <location>
        <begin position="1"/>
        <end position="25"/>
    </location>
</feature>
<feature type="compositionally biased region" description="Basic and acidic residues" evidence="1">
    <location>
        <begin position="129"/>
        <end position="146"/>
    </location>
</feature>
<evidence type="ECO:0000256" key="2">
    <source>
        <dbReference type="SAM" id="Phobius"/>
    </source>
</evidence>
<feature type="region of interest" description="Disordered" evidence="1">
    <location>
        <begin position="129"/>
        <end position="163"/>
    </location>
</feature>
<comment type="caution">
    <text evidence="4">The sequence shown here is derived from an EMBL/GenBank/DDBJ whole genome shotgun (WGS) entry which is preliminary data.</text>
</comment>
<evidence type="ECO:0000256" key="1">
    <source>
        <dbReference type="SAM" id="MobiDB-lite"/>
    </source>
</evidence>
<dbReference type="EMBL" id="JBHTJA010000026">
    <property type="protein sequence ID" value="MFD0901820.1"/>
    <property type="molecule type" value="Genomic_DNA"/>
</dbReference>
<accession>A0ABW3EQA4</accession>
<proteinExistence type="predicted"/>
<dbReference type="Pfam" id="PF20064">
    <property type="entry name" value="DUF6463"/>
    <property type="match status" value="1"/>
</dbReference>